<gene>
    <name evidence="3" type="ORF">DN757_20565</name>
</gene>
<dbReference type="CDD" id="cd00093">
    <property type="entry name" value="HTH_XRE"/>
    <property type="match status" value="1"/>
</dbReference>
<evidence type="ECO:0000313" key="4">
    <source>
        <dbReference type="Proteomes" id="UP000249204"/>
    </source>
</evidence>
<evidence type="ECO:0000313" key="3">
    <source>
        <dbReference type="EMBL" id="PZT53751.1"/>
    </source>
</evidence>
<name>A0A2W6NDA2_9BACL</name>
<protein>
    <submittedName>
        <fullName evidence="3">XRE family transcriptional regulator</fullName>
    </submittedName>
</protein>
<dbReference type="PANTHER" id="PTHR46558:SF11">
    <property type="entry name" value="HTH-TYPE TRANSCRIPTIONAL REGULATOR XRE"/>
    <property type="match status" value="1"/>
</dbReference>
<organism evidence="3 4">
    <name type="scientific">Paenibacillus silvae</name>
    <dbReference type="NCBI Taxonomy" id="1325358"/>
    <lineage>
        <taxon>Bacteria</taxon>
        <taxon>Bacillati</taxon>
        <taxon>Bacillota</taxon>
        <taxon>Bacilli</taxon>
        <taxon>Bacillales</taxon>
        <taxon>Paenibacillaceae</taxon>
        <taxon>Paenibacillus</taxon>
    </lineage>
</organism>
<dbReference type="RefSeq" id="WP_111272057.1">
    <property type="nucleotide sequence ID" value="NZ_QKWW01000062.1"/>
</dbReference>
<sequence length="255" mass="28398">MNHLEHTGTKIAKLRRSSGMTQEELGRHLSISAQAVSKWENGDSLPDLSLIVKLADLYDCTTDYLLGRQGGLTSLIPQIREAFHQMKLTERIGFLEKMITLAEGPVSTTPVHSEGHASLVHIHLGPAGLGLWAKDRLVCIASPTFLEEAVETLSTEADFPFTLLSDEVRHVLLILLRNIDDLKPYYAVDEETLRTQLPASVDLEQVLTECIELGFVDRVRGGYRLNFRADLTVRLLAMIHQMINKQGSMNVTVGK</sequence>
<reference evidence="3 4" key="1">
    <citation type="submission" date="2018-06" db="EMBL/GenBank/DDBJ databases">
        <title>Isolation of heavy metals resistant Paenibacillus silvae NC2 from Gold-Copper mine in ZiJin, China.</title>
        <authorList>
            <person name="Xu J."/>
            <person name="Mazhar H.S."/>
            <person name="Rensing C."/>
        </authorList>
    </citation>
    <scope>NUCLEOTIDE SEQUENCE [LARGE SCALE GENOMIC DNA]</scope>
    <source>
        <strain evidence="3 4">NC2</strain>
    </source>
</reference>
<evidence type="ECO:0000256" key="1">
    <source>
        <dbReference type="ARBA" id="ARBA00023125"/>
    </source>
</evidence>
<evidence type="ECO:0000259" key="2">
    <source>
        <dbReference type="PROSITE" id="PS50943"/>
    </source>
</evidence>
<keyword evidence="1" id="KW-0238">DNA-binding</keyword>
<dbReference type="InterPro" id="IPR010982">
    <property type="entry name" value="Lambda_DNA-bd_dom_sf"/>
</dbReference>
<dbReference type="SMART" id="SM00530">
    <property type="entry name" value="HTH_XRE"/>
    <property type="match status" value="1"/>
</dbReference>
<dbReference type="PANTHER" id="PTHR46558">
    <property type="entry name" value="TRACRIPTIONAL REGULATORY PROTEIN-RELATED-RELATED"/>
    <property type="match status" value="1"/>
</dbReference>
<dbReference type="Gene3D" id="1.10.260.40">
    <property type="entry name" value="lambda repressor-like DNA-binding domains"/>
    <property type="match status" value="1"/>
</dbReference>
<dbReference type="Pfam" id="PF01381">
    <property type="entry name" value="HTH_3"/>
    <property type="match status" value="1"/>
</dbReference>
<dbReference type="PROSITE" id="PS50943">
    <property type="entry name" value="HTH_CROC1"/>
    <property type="match status" value="1"/>
</dbReference>
<dbReference type="AlphaFoldDB" id="A0A2W6NDA2"/>
<dbReference type="GO" id="GO:0003677">
    <property type="term" value="F:DNA binding"/>
    <property type="evidence" value="ECO:0007669"/>
    <property type="project" value="UniProtKB-KW"/>
</dbReference>
<dbReference type="EMBL" id="QKWW01000062">
    <property type="protein sequence ID" value="PZT53751.1"/>
    <property type="molecule type" value="Genomic_DNA"/>
</dbReference>
<accession>A0A2W6NDA2</accession>
<comment type="caution">
    <text evidence="3">The sequence shown here is derived from an EMBL/GenBank/DDBJ whole genome shotgun (WGS) entry which is preliminary data.</text>
</comment>
<proteinExistence type="predicted"/>
<feature type="domain" description="HTH cro/C1-type" evidence="2">
    <location>
        <begin position="11"/>
        <end position="65"/>
    </location>
</feature>
<dbReference type="InterPro" id="IPR001387">
    <property type="entry name" value="Cro/C1-type_HTH"/>
</dbReference>
<dbReference type="SUPFAM" id="SSF47413">
    <property type="entry name" value="lambda repressor-like DNA-binding domains"/>
    <property type="match status" value="1"/>
</dbReference>
<dbReference type="Proteomes" id="UP000249204">
    <property type="component" value="Unassembled WGS sequence"/>
</dbReference>